<evidence type="ECO:0000256" key="2">
    <source>
        <dbReference type="ARBA" id="ARBA00022946"/>
    </source>
</evidence>
<organism evidence="7 8">
    <name type="scientific">Ogataea philodendri</name>
    <dbReference type="NCBI Taxonomy" id="1378263"/>
    <lineage>
        <taxon>Eukaryota</taxon>
        <taxon>Fungi</taxon>
        <taxon>Dikarya</taxon>
        <taxon>Ascomycota</taxon>
        <taxon>Saccharomycotina</taxon>
        <taxon>Pichiomycetes</taxon>
        <taxon>Pichiales</taxon>
        <taxon>Pichiaceae</taxon>
        <taxon>Ogataea</taxon>
    </lineage>
</organism>
<evidence type="ECO:0000259" key="6">
    <source>
        <dbReference type="Pfam" id="PF25455"/>
    </source>
</evidence>
<reference evidence="7" key="1">
    <citation type="journal article" date="2021" name="Open Biol.">
        <title>Shared evolutionary footprints suggest mitochondrial oxidative damage underlies multiple complex I losses in fungi.</title>
        <authorList>
            <person name="Schikora-Tamarit M.A."/>
            <person name="Marcet-Houben M."/>
            <person name="Nosek J."/>
            <person name="Gabaldon T."/>
        </authorList>
    </citation>
    <scope>NUCLEOTIDE SEQUENCE</scope>
    <source>
        <strain evidence="7">CBS6075</strain>
    </source>
</reference>
<dbReference type="GeneID" id="70235923"/>
<comment type="similarity">
    <text evidence="4">Belongs to the GcvT family. CAF17/IBA57 subfamily.</text>
</comment>
<dbReference type="RefSeq" id="XP_046060974.1">
    <property type="nucleotide sequence ID" value="XM_046204985.1"/>
</dbReference>
<comment type="subcellular location">
    <subcellularLocation>
        <location evidence="1">Mitochondrion matrix</location>
    </subcellularLocation>
</comment>
<feature type="region of interest" description="Disordered" evidence="5">
    <location>
        <begin position="366"/>
        <end position="386"/>
    </location>
</feature>
<evidence type="ECO:0000256" key="3">
    <source>
        <dbReference type="ARBA" id="ARBA00023128"/>
    </source>
</evidence>
<dbReference type="NCBIfam" id="TIGR03317">
    <property type="entry name" value="ygfZ_signature"/>
    <property type="match status" value="1"/>
</dbReference>
<evidence type="ECO:0000256" key="1">
    <source>
        <dbReference type="ARBA" id="ARBA00004305"/>
    </source>
</evidence>
<proteinExistence type="inferred from homology"/>
<dbReference type="PANTHER" id="PTHR22602">
    <property type="entry name" value="TRANSFERASE CAF17, MITOCHONDRIAL-RELATED"/>
    <property type="match status" value="1"/>
</dbReference>
<dbReference type="InterPro" id="IPR057460">
    <property type="entry name" value="CAF17_C"/>
</dbReference>
<accession>A0A9P8P667</accession>
<keyword evidence="8" id="KW-1185">Reference proteome</keyword>
<evidence type="ECO:0000256" key="4">
    <source>
        <dbReference type="ARBA" id="ARBA00093447"/>
    </source>
</evidence>
<dbReference type="Pfam" id="PF25455">
    <property type="entry name" value="Beta-barrel_CAF17_C"/>
    <property type="match status" value="1"/>
</dbReference>
<dbReference type="GO" id="GO:0016226">
    <property type="term" value="P:iron-sulfur cluster assembly"/>
    <property type="evidence" value="ECO:0007669"/>
    <property type="project" value="TreeGrafter"/>
</dbReference>
<protein>
    <recommendedName>
        <fullName evidence="6">CAF17 C-terminal domain-containing protein</fullName>
    </recommendedName>
</protein>
<name>A0A9P8P667_9ASCO</name>
<evidence type="ECO:0000313" key="7">
    <source>
        <dbReference type="EMBL" id="KAH3665770.1"/>
    </source>
</evidence>
<dbReference type="Gene3D" id="3.30.1360.120">
    <property type="entry name" value="Probable tRNA modification gtpase trme, domain 1"/>
    <property type="match status" value="1"/>
</dbReference>
<comment type="caution">
    <text evidence="7">The sequence shown here is derived from an EMBL/GenBank/DDBJ whole genome shotgun (WGS) entry which is preliminary data.</text>
</comment>
<sequence>MRAFSTLNRLRNVSSRGLVKLDRKFLKIVGPDSAKFLNGLLTTKMVPSFEKKNLTTISNSDLQDQENSKALKLSQSQMETENWGILHEDETFDSTEPERLGIRRDGRYSMLLNSRGRVLSDLFVYPTPYVAKELEGPSTNGPEYLLELGPKNFGQIQMMLKLHKLRAKINISVAKYNSWFYYDHSSDFDEFFNVLQSKYLNNGISKSPESAADAASQVSKELIHQKILDATSLSQLEGFAVDDRAPGFGLKFVLPEDAELTSLNDVLVDPSEYNTLRILAGISEASDFVSDTLPFENNLDYMNGINFNKGCYVGQELTIRTYHSGVIRKRVMPFQIFRIGDPITNEMIPTDDDYGLSHQDKLQIIKPPSADTEEDAQPSNPFGSKMRKDTKIGEIIKLDKNIGLAVVYVDKIDDSSAAGANEFPLVSKEKDINGKFVAKVYRPDWWPQDDEDI</sequence>
<dbReference type="InterPro" id="IPR017703">
    <property type="entry name" value="YgfZ/GCV_T_CS"/>
</dbReference>
<dbReference type="GO" id="GO:0005759">
    <property type="term" value="C:mitochondrial matrix"/>
    <property type="evidence" value="ECO:0007669"/>
    <property type="project" value="UniProtKB-SubCell"/>
</dbReference>
<evidence type="ECO:0000256" key="5">
    <source>
        <dbReference type="SAM" id="MobiDB-lite"/>
    </source>
</evidence>
<keyword evidence="3" id="KW-0496">Mitochondrion</keyword>
<dbReference type="PANTHER" id="PTHR22602:SF0">
    <property type="entry name" value="TRANSFERASE CAF17, MITOCHONDRIAL-RELATED"/>
    <property type="match status" value="1"/>
</dbReference>
<dbReference type="InterPro" id="IPR027266">
    <property type="entry name" value="TrmE/GcvT-like"/>
</dbReference>
<keyword evidence="2" id="KW-0809">Transit peptide</keyword>
<dbReference type="Proteomes" id="UP000769157">
    <property type="component" value="Unassembled WGS sequence"/>
</dbReference>
<dbReference type="OrthoDB" id="191995at2759"/>
<gene>
    <name evidence="7" type="ORF">OGAPHI_003958</name>
</gene>
<feature type="domain" description="CAF17 C-terminal" evidence="6">
    <location>
        <begin position="328"/>
        <end position="448"/>
    </location>
</feature>
<dbReference type="SUPFAM" id="SSF103025">
    <property type="entry name" value="Folate-binding domain"/>
    <property type="match status" value="1"/>
</dbReference>
<evidence type="ECO:0000313" key="8">
    <source>
        <dbReference type="Proteomes" id="UP000769157"/>
    </source>
</evidence>
<reference evidence="7" key="2">
    <citation type="submission" date="2021-01" db="EMBL/GenBank/DDBJ databases">
        <authorList>
            <person name="Schikora-Tamarit M.A."/>
        </authorList>
    </citation>
    <scope>NUCLEOTIDE SEQUENCE</scope>
    <source>
        <strain evidence="7">CBS6075</strain>
    </source>
</reference>
<dbReference type="EMBL" id="JAEUBE010000295">
    <property type="protein sequence ID" value="KAH3665770.1"/>
    <property type="molecule type" value="Genomic_DNA"/>
</dbReference>
<dbReference type="AlphaFoldDB" id="A0A9P8P667"/>
<dbReference type="InterPro" id="IPR045179">
    <property type="entry name" value="YgfZ/GcvT"/>
</dbReference>